<keyword evidence="2" id="KW-1185">Reference proteome</keyword>
<dbReference type="AlphaFoldDB" id="D1W6N2"/>
<dbReference type="Proteomes" id="UP000005283">
    <property type="component" value="Unassembled WGS sequence"/>
</dbReference>
<evidence type="ECO:0000313" key="2">
    <source>
        <dbReference type="Proteomes" id="UP000005283"/>
    </source>
</evidence>
<comment type="caution">
    <text evidence="1">The sequence shown here is derived from an EMBL/GenBank/DDBJ whole genome shotgun (WGS) entry which is preliminary data.</text>
</comment>
<gene>
    <name evidence="1" type="ORF">HMPREF0650_1874</name>
</gene>
<protein>
    <submittedName>
        <fullName evidence="1">Uncharacterized protein</fullName>
    </submittedName>
</protein>
<proteinExistence type="predicted"/>
<organism evidence="1 2">
    <name type="scientific">Hoylesella buccalis ATCC 35310</name>
    <dbReference type="NCBI Taxonomy" id="679190"/>
    <lineage>
        <taxon>Bacteria</taxon>
        <taxon>Pseudomonadati</taxon>
        <taxon>Bacteroidota</taxon>
        <taxon>Bacteroidia</taxon>
        <taxon>Bacteroidales</taxon>
        <taxon>Prevotellaceae</taxon>
        <taxon>Hoylesella</taxon>
    </lineage>
</organism>
<evidence type="ECO:0000313" key="1">
    <source>
        <dbReference type="EMBL" id="EFA91837.1"/>
    </source>
</evidence>
<sequence length="491" mass="57067">MIDMKRIFKHINILLIALATINVGCSDEAVDDFFKKIVKAPPSHIERDVKGHDQIYSVHAILRMGFKGGQMGVGINGDEMVDVYNVYETMADSLSLPIRQEIDMSRNEDGEITITTQRDHFDVIASDEIYYGLELIYYDMNGKPINHQFSSLPWKKSADNEVIPDPENSTLMVHQHFFGIGSSSLKRDSGVTVTHDQRQLFDQGNTTLQMAFPRTLEENPHYYNRYTFRQENGEGIRASKFSLNNVYVPMEKGFKPDELQVPFNNELAWESIRRSGKPASLDKFNFKGSDYWLYKSVDYMQLNKLTHEIFTYEYRDTDPVDKYLGYFYDEHSNDDFIDKDGMARDRYGNTVGLLRQKRTLTPEESYDHLGFKGMLQFKQANMAFQLQVKICHILNKVARGDGREYPAKYGNKDNAQNGFVWNFDQLQNGWDSFDIDYPLSIRVIGNTKDGKDKCVNDILKIYPKADKIQLEKMLFNPSDYFSRYRHDRVFM</sequence>
<reference evidence="1 2" key="1">
    <citation type="submission" date="2009-12" db="EMBL/GenBank/DDBJ databases">
        <title>Genome Sequence of Prevotella buccalis ATCC 35310.</title>
        <authorList>
            <person name="Durkin A.S."/>
            <person name="Madupu R."/>
            <person name="Torralba M."/>
            <person name="Methe B."/>
            <person name="Sutton G."/>
            <person name="Strausberg R.L."/>
            <person name="Nelson K.E."/>
        </authorList>
    </citation>
    <scope>NUCLEOTIDE SEQUENCE [LARGE SCALE GENOMIC DNA]</scope>
    <source>
        <strain evidence="1 2">ATCC 35310</strain>
    </source>
</reference>
<accession>D1W6N2</accession>
<name>D1W6N2_9BACT</name>
<dbReference type="STRING" id="679190.HMPREF0650_1874"/>
<dbReference type="EMBL" id="ADEG01000068">
    <property type="protein sequence ID" value="EFA91837.1"/>
    <property type="molecule type" value="Genomic_DNA"/>
</dbReference>